<proteinExistence type="predicted"/>
<feature type="compositionally biased region" description="Basic residues" evidence="1">
    <location>
        <begin position="315"/>
        <end position="324"/>
    </location>
</feature>
<dbReference type="AlphaFoldDB" id="A0AAV9R4M8"/>
<protein>
    <submittedName>
        <fullName evidence="2">Uncharacterized protein</fullName>
    </submittedName>
</protein>
<feature type="compositionally biased region" description="Polar residues" evidence="1">
    <location>
        <begin position="162"/>
        <end position="174"/>
    </location>
</feature>
<dbReference type="Proteomes" id="UP001311232">
    <property type="component" value="Unassembled WGS sequence"/>
</dbReference>
<feature type="compositionally biased region" description="Low complexity" evidence="1">
    <location>
        <begin position="65"/>
        <end position="74"/>
    </location>
</feature>
<accession>A0AAV9R4M8</accession>
<evidence type="ECO:0000313" key="2">
    <source>
        <dbReference type="EMBL" id="KAK5604706.1"/>
    </source>
</evidence>
<evidence type="ECO:0000256" key="1">
    <source>
        <dbReference type="SAM" id="MobiDB-lite"/>
    </source>
</evidence>
<feature type="compositionally biased region" description="Low complexity" evidence="1">
    <location>
        <begin position="218"/>
        <end position="233"/>
    </location>
</feature>
<reference evidence="2 3" key="1">
    <citation type="submission" date="2021-06" db="EMBL/GenBank/DDBJ databases">
        <authorList>
            <person name="Palmer J.M."/>
        </authorList>
    </citation>
    <scope>NUCLEOTIDE SEQUENCE [LARGE SCALE GENOMIC DNA]</scope>
    <source>
        <strain evidence="2 3">MEX-2019</strain>
        <tissue evidence="2">Muscle</tissue>
    </source>
</reference>
<comment type="caution">
    <text evidence="2">The sequence shown here is derived from an EMBL/GenBank/DDBJ whole genome shotgun (WGS) entry which is preliminary data.</text>
</comment>
<evidence type="ECO:0000313" key="3">
    <source>
        <dbReference type="Proteomes" id="UP001311232"/>
    </source>
</evidence>
<feature type="region of interest" description="Disordered" evidence="1">
    <location>
        <begin position="1"/>
        <end position="334"/>
    </location>
</feature>
<feature type="compositionally biased region" description="Polar residues" evidence="1">
    <location>
        <begin position="286"/>
        <end position="303"/>
    </location>
</feature>
<keyword evidence="3" id="KW-1185">Reference proteome</keyword>
<feature type="compositionally biased region" description="Polar residues" evidence="1">
    <location>
        <begin position="135"/>
        <end position="154"/>
    </location>
</feature>
<sequence>MGREGLGAKRSPREAAPRLTPLGSPVSRVPTKDGGIGTSIGQKAGDEDQALRTDRKLGPTPQPPSGTTQTLRPRSPAPTPYPPPEEARKRADEPAWHNQNMPHKGGHMTNMPYHPRTHGAEPTECPVPDARHRTAATTSPASQRTAQKGHSTPSKEVALPPETQNHQHPCQPSKNDVAKPRFPRATAPPHIILYIGEGTVKTTNPKHTPPNRNHPAEPSHGSPSQSHSTTTHPSIHRWGHGENNNPNYTPPNMNHLADKQTSPQYMPEKPNATAEHSDAHPATPSLGCQSRRGQNHRSNTTARHTADDRMQQRAPKVKAVHKAHTMQMHPHQPS</sequence>
<feature type="compositionally biased region" description="Low complexity" evidence="1">
    <location>
        <begin position="243"/>
        <end position="254"/>
    </location>
</feature>
<dbReference type="EMBL" id="JAHHUM010002329">
    <property type="protein sequence ID" value="KAK5604706.1"/>
    <property type="molecule type" value="Genomic_DNA"/>
</dbReference>
<name>A0AAV9R4M8_9TELE</name>
<feature type="compositionally biased region" description="Basic and acidic residues" evidence="1">
    <location>
        <begin position="1"/>
        <end position="16"/>
    </location>
</feature>
<feature type="compositionally biased region" description="Pro residues" evidence="1">
    <location>
        <begin position="75"/>
        <end position="84"/>
    </location>
</feature>
<organism evidence="2 3">
    <name type="scientific">Crenichthys baileyi</name>
    <name type="common">White River springfish</name>
    <dbReference type="NCBI Taxonomy" id="28760"/>
    <lineage>
        <taxon>Eukaryota</taxon>
        <taxon>Metazoa</taxon>
        <taxon>Chordata</taxon>
        <taxon>Craniata</taxon>
        <taxon>Vertebrata</taxon>
        <taxon>Euteleostomi</taxon>
        <taxon>Actinopterygii</taxon>
        <taxon>Neopterygii</taxon>
        <taxon>Teleostei</taxon>
        <taxon>Neoteleostei</taxon>
        <taxon>Acanthomorphata</taxon>
        <taxon>Ovalentaria</taxon>
        <taxon>Atherinomorphae</taxon>
        <taxon>Cyprinodontiformes</taxon>
        <taxon>Goodeidae</taxon>
        <taxon>Crenichthys</taxon>
    </lineage>
</organism>
<feature type="compositionally biased region" description="Basic and acidic residues" evidence="1">
    <location>
        <begin position="44"/>
        <end position="57"/>
    </location>
</feature>
<gene>
    <name evidence="2" type="ORF">CRENBAI_012446</name>
</gene>
<feature type="compositionally biased region" description="Basic and acidic residues" evidence="1">
    <location>
        <begin position="85"/>
        <end position="95"/>
    </location>
</feature>